<organism evidence="2 3">
    <name type="scientific">Microvirga brassicacearum</name>
    <dbReference type="NCBI Taxonomy" id="2580413"/>
    <lineage>
        <taxon>Bacteria</taxon>
        <taxon>Pseudomonadati</taxon>
        <taxon>Pseudomonadota</taxon>
        <taxon>Alphaproteobacteria</taxon>
        <taxon>Hyphomicrobiales</taxon>
        <taxon>Methylobacteriaceae</taxon>
        <taxon>Microvirga</taxon>
    </lineage>
</organism>
<dbReference type="Proteomes" id="UP000325684">
    <property type="component" value="Unassembled WGS sequence"/>
</dbReference>
<dbReference type="EMBL" id="VCMV01000079">
    <property type="protein sequence ID" value="KAB0264185.1"/>
    <property type="molecule type" value="Genomic_DNA"/>
</dbReference>
<dbReference type="InterPro" id="IPR051531">
    <property type="entry name" value="N-acetyltransferase"/>
</dbReference>
<dbReference type="OrthoDB" id="6293260at2"/>
<evidence type="ECO:0000313" key="3">
    <source>
        <dbReference type="Proteomes" id="UP000325684"/>
    </source>
</evidence>
<evidence type="ECO:0000259" key="1">
    <source>
        <dbReference type="PROSITE" id="PS51186"/>
    </source>
</evidence>
<evidence type="ECO:0000313" key="2">
    <source>
        <dbReference type="EMBL" id="KAB0264185.1"/>
    </source>
</evidence>
<proteinExistence type="predicted"/>
<dbReference type="AlphaFoldDB" id="A0A5N3P391"/>
<dbReference type="Gene3D" id="3.40.630.30">
    <property type="match status" value="1"/>
</dbReference>
<dbReference type="RefSeq" id="WP_150949983.1">
    <property type="nucleotide sequence ID" value="NZ_VCMV01000079.1"/>
</dbReference>
<dbReference type="Pfam" id="PF13302">
    <property type="entry name" value="Acetyltransf_3"/>
    <property type="match status" value="1"/>
</dbReference>
<keyword evidence="2" id="KW-0808">Transferase</keyword>
<dbReference type="PROSITE" id="PS51186">
    <property type="entry name" value="GNAT"/>
    <property type="match status" value="1"/>
</dbReference>
<name>A0A5N3P391_9HYPH</name>
<dbReference type="SUPFAM" id="SSF55729">
    <property type="entry name" value="Acyl-CoA N-acyltransferases (Nat)"/>
    <property type="match status" value="1"/>
</dbReference>
<dbReference type="GO" id="GO:0016747">
    <property type="term" value="F:acyltransferase activity, transferring groups other than amino-acyl groups"/>
    <property type="evidence" value="ECO:0007669"/>
    <property type="project" value="InterPro"/>
</dbReference>
<dbReference type="PANTHER" id="PTHR43792">
    <property type="entry name" value="GNAT FAMILY, PUTATIVE (AFU_ORTHOLOGUE AFUA_3G00765)-RELATED-RELATED"/>
    <property type="match status" value="1"/>
</dbReference>
<protein>
    <submittedName>
        <fullName evidence="2">GNAT family N-acetyltransferase</fullName>
    </submittedName>
</protein>
<feature type="domain" description="N-acetyltransferase" evidence="1">
    <location>
        <begin position="12"/>
        <end position="174"/>
    </location>
</feature>
<comment type="caution">
    <text evidence="2">The sequence shown here is derived from an EMBL/GenBank/DDBJ whole genome shotgun (WGS) entry which is preliminary data.</text>
</comment>
<dbReference type="InterPro" id="IPR000182">
    <property type="entry name" value="GNAT_dom"/>
</dbReference>
<dbReference type="PANTHER" id="PTHR43792:SF16">
    <property type="entry name" value="N-ACETYLTRANSFERASE DOMAIN-CONTAINING PROTEIN"/>
    <property type="match status" value="1"/>
</dbReference>
<reference evidence="2 3" key="1">
    <citation type="journal article" date="2019" name="Microorganisms">
        <title>Genome Insights into the Novel Species Microvirga brassicacearum, a Rapeseed Endophyte with Biotechnological Potential.</title>
        <authorList>
            <person name="Jimenez-Gomez A."/>
            <person name="Saati-Santamaria Z."/>
            <person name="Igual J.M."/>
            <person name="Rivas R."/>
            <person name="Mateos P.F."/>
            <person name="Garcia-Fraile P."/>
        </authorList>
    </citation>
    <scope>NUCLEOTIDE SEQUENCE [LARGE SCALE GENOMIC DNA]</scope>
    <source>
        <strain evidence="2 3">CDVBN77</strain>
    </source>
</reference>
<gene>
    <name evidence="2" type="ORF">FEZ63_24405</name>
</gene>
<keyword evidence="3" id="KW-1185">Reference proteome</keyword>
<sequence length="176" mass="19788">MTEAPALETERLILRGHRIQDLDASFVMWSNPIVVAHITRKPSTREESWSRILRYAGHWHLLGFGYWAIEEKISGRFIGDVGFGNFKRSIEPSLDGAPEIGWALDPAMHGKGYATEAIGAVLSWSEQCQLAPSTACIISPENLASLRVAHKCGYREFSRTTYMDHEVIMLRRDAAD</sequence>
<dbReference type="InterPro" id="IPR016181">
    <property type="entry name" value="Acyl_CoA_acyltransferase"/>
</dbReference>
<accession>A0A5N3P391</accession>